<dbReference type="PROSITE" id="PS50850">
    <property type="entry name" value="MFS"/>
    <property type="match status" value="1"/>
</dbReference>
<dbReference type="PANTHER" id="PTHR43124:SF10">
    <property type="entry name" value="PURINE EFFLUX PUMP PBUE"/>
    <property type="match status" value="1"/>
</dbReference>
<dbReference type="SUPFAM" id="SSF103473">
    <property type="entry name" value="MFS general substrate transporter"/>
    <property type="match status" value="1"/>
</dbReference>
<feature type="transmembrane region" description="Helical" evidence="7">
    <location>
        <begin position="129"/>
        <end position="151"/>
    </location>
</feature>
<name>A0ABU7VXK8_9BACL</name>
<dbReference type="Gene3D" id="1.20.1250.20">
    <property type="entry name" value="MFS general substrate transporter like domains"/>
    <property type="match status" value="2"/>
</dbReference>
<evidence type="ECO:0000256" key="6">
    <source>
        <dbReference type="ARBA" id="ARBA00023136"/>
    </source>
</evidence>
<reference evidence="9 10" key="1">
    <citation type="submission" date="2024-02" db="EMBL/GenBank/DDBJ databases">
        <title>A nitrogen-fixing paenibacillus bacterium.</title>
        <authorList>
            <person name="Zhang W.L."/>
            <person name="Chen S.F."/>
        </authorList>
    </citation>
    <scope>NUCLEOTIDE SEQUENCE [LARGE SCALE GENOMIC DNA]</scope>
    <source>
        <strain evidence="9 10">M1</strain>
    </source>
</reference>
<comment type="subcellular location">
    <subcellularLocation>
        <location evidence="1">Cell membrane</location>
        <topology evidence="1">Multi-pass membrane protein</topology>
    </subcellularLocation>
</comment>
<evidence type="ECO:0000313" key="9">
    <source>
        <dbReference type="EMBL" id="MEF2968427.1"/>
    </source>
</evidence>
<evidence type="ECO:0000256" key="3">
    <source>
        <dbReference type="ARBA" id="ARBA00022475"/>
    </source>
</evidence>
<dbReference type="InterPro" id="IPR050189">
    <property type="entry name" value="MFS_Efflux_Transporters"/>
</dbReference>
<keyword evidence="3" id="KW-1003">Cell membrane</keyword>
<dbReference type="Pfam" id="PF07690">
    <property type="entry name" value="MFS_1"/>
    <property type="match status" value="2"/>
</dbReference>
<dbReference type="Proteomes" id="UP001306950">
    <property type="component" value="Unassembled WGS sequence"/>
</dbReference>
<keyword evidence="6 7" id="KW-0472">Membrane</keyword>
<keyword evidence="2" id="KW-0813">Transport</keyword>
<evidence type="ECO:0000256" key="4">
    <source>
        <dbReference type="ARBA" id="ARBA00022692"/>
    </source>
</evidence>
<sequence length="394" mass="41529">MKLWKLYVLALGVFITGTSELIVSGIVNILAEDLGVTLAAAGQLVTVYSLSFAIGTPLIISLTARIDRKILLCGSLTLFLLGCLLAFVSSGIEALMISRVALGLASGVFQVVAFGAAAKMVPPEKVGSAVGTIVLGFSGAMILGVPLGIWITNWVNWQANFMILGLLSVLLILVIIKLIPKIEGDEPVPFHRQFKVLGSIVIFSGLFITLFRESGNSVLYTYLIPYMENILRVNPAFSGMIMLIFGLFGAVGAKLGGHGVDRFGAARVITGCLLVNCLSAALLPLFSFGRFAGLLLIALMLLSMFVTGPAIQSYFIQKAPQSSNLVLSLNTSTTQLGLAAGAGAGGVLLNGASTLAYHPWMTTVVLLAALTAAAVSFAFGRKGKRDTDDLYYDA</sequence>
<feature type="transmembrane region" description="Helical" evidence="7">
    <location>
        <begin position="7"/>
        <end position="30"/>
    </location>
</feature>
<gene>
    <name evidence="9" type="ORF">V3851_21560</name>
</gene>
<feature type="transmembrane region" description="Helical" evidence="7">
    <location>
        <begin position="196"/>
        <end position="215"/>
    </location>
</feature>
<dbReference type="InterPro" id="IPR011701">
    <property type="entry name" value="MFS"/>
</dbReference>
<protein>
    <submittedName>
        <fullName evidence="9">MFS transporter</fullName>
    </submittedName>
</protein>
<feature type="transmembrane region" description="Helical" evidence="7">
    <location>
        <begin position="157"/>
        <end position="176"/>
    </location>
</feature>
<feature type="domain" description="Major facilitator superfamily (MFS) profile" evidence="8">
    <location>
        <begin position="5"/>
        <end position="386"/>
    </location>
</feature>
<evidence type="ECO:0000256" key="1">
    <source>
        <dbReference type="ARBA" id="ARBA00004651"/>
    </source>
</evidence>
<keyword evidence="5 7" id="KW-1133">Transmembrane helix</keyword>
<comment type="caution">
    <text evidence="9">The sequence shown here is derived from an EMBL/GenBank/DDBJ whole genome shotgun (WGS) entry which is preliminary data.</text>
</comment>
<feature type="transmembrane region" description="Helical" evidence="7">
    <location>
        <begin position="36"/>
        <end position="58"/>
    </location>
</feature>
<feature type="transmembrane region" description="Helical" evidence="7">
    <location>
        <begin position="363"/>
        <end position="380"/>
    </location>
</feature>
<organism evidence="9 10">
    <name type="scientific">Paenibacillus haidiansis</name>
    <dbReference type="NCBI Taxonomy" id="1574488"/>
    <lineage>
        <taxon>Bacteria</taxon>
        <taxon>Bacillati</taxon>
        <taxon>Bacillota</taxon>
        <taxon>Bacilli</taxon>
        <taxon>Bacillales</taxon>
        <taxon>Paenibacillaceae</taxon>
        <taxon>Paenibacillus</taxon>
    </lineage>
</organism>
<dbReference type="InterPro" id="IPR020846">
    <property type="entry name" value="MFS_dom"/>
</dbReference>
<keyword evidence="4 7" id="KW-0812">Transmembrane</keyword>
<dbReference type="EMBL" id="JAZHPZ010000014">
    <property type="protein sequence ID" value="MEF2968427.1"/>
    <property type="molecule type" value="Genomic_DNA"/>
</dbReference>
<feature type="transmembrane region" description="Helical" evidence="7">
    <location>
        <begin position="292"/>
        <end position="315"/>
    </location>
</feature>
<dbReference type="InterPro" id="IPR036259">
    <property type="entry name" value="MFS_trans_sf"/>
</dbReference>
<keyword evidence="10" id="KW-1185">Reference proteome</keyword>
<dbReference type="CDD" id="cd17324">
    <property type="entry name" value="MFS_NepI_like"/>
    <property type="match status" value="1"/>
</dbReference>
<feature type="transmembrane region" description="Helical" evidence="7">
    <location>
        <begin position="265"/>
        <end position="286"/>
    </location>
</feature>
<feature type="transmembrane region" description="Helical" evidence="7">
    <location>
        <begin position="235"/>
        <end position="253"/>
    </location>
</feature>
<evidence type="ECO:0000259" key="8">
    <source>
        <dbReference type="PROSITE" id="PS50850"/>
    </source>
</evidence>
<accession>A0ABU7VXK8</accession>
<feature type="transmembrane region" description="Helical" evidence="7">
    <location>
        <begin position="70"/>
        <end position="90"/>
    </location>
</feature>
<dbReference type="RefSeq" id="WP_331848610.1">
    <property type="nucleotide sequence ID" value="NZ_JAZHPZ010000014.1"/>
</dbReference>
<evidence type="ECO:0000313" key="10">
    <source>
        <dbReference type="Proteomes" id="UP001306950"/>
    </source>
</evidence>
<feature type="transmembrane region" description="Helical" evidence="7">
    <location>
        <begin position="96"/>
        <end position="117"/>
    </location>
</feature>
<evidence type="ECO:0000256" key="2">
    <source>
        <dbReference type="ARBA" id="ARBA00022448"/>
    </source>
</evidence>
<feature type="transmembrane region" description="Helical" evidence="7">
    <location>
        <begin position="336"/>
        <end position="357"/>
    </location>
</feature>
<dbReference type="PANTHER" id="PTHR43124">
    <property type="entry name" value="PURINE EFFLUX PUMP PBUE"/>
    <property type="match status" value="1"/>
</dbReference>
<evidence type="ECO:0000256" key="5">
    <source>
        <dbReference type="ARBA" id="ARBA00022989"/>
    </source>
</evidence>
<evidence type="ECO:0000256" key="7">
    <source>
        <dbReference type="SAM" id="Phobius"/>
    </source>
</evidence>
<proteinExistence type="predicted"/>